<name>A0A8K0DNY6_9ROSA</name>
<evidence type="ECO:0000313" key="2">
    <source>
        <dbReference type="EMBL" id="KAF3431524.1"/>
    </source>
</evidence>
<evidence type="ECO:0000313" key="3">
    <source>
        <dbReference type="Proteomes" id="UP000796880"/>
    </source>
</evidence>
<feature type="transmembrane region" description="Helical" evidence="1">
    <location>
        <begin position="181"/>
        <end position="209"/>
    </location>
</feature>
<keyword evidence="3" id="KW-1185">Reference proteome</keyword>
<keyword evidence="1" id="KW-0472">Membrane</keyword>
<feature type="transmembrane region" description="Helical" evidence="1">
    <location>
        <begin position="230"/>
        <end position="253"/>
    </location>
</feature>
<dbReference type="PANTHER" id="PTHR33133">
    <property type="entry name" value="OS08G0107100 PROTEIN-RELATED"/>
    <property type="match status" value="1"/>
</dbReference>
<keyword evidence="1" id="KW-0812">Transmembrane</keyword>
<protein>
    <submittedName>
        <fullName evidence="2">Uncharacterized protein</fullName>
    </submittedName>
</protein>
<comment type="caution">
    <text evidence="2">The sequence shown here is derived from an EMBL/GenBank/DDBJ whole genome shotgun (WGS) entry which is preliminary data.</text>
</comment>
<dbReference type="AlphaFoldDB" id="A0A8K0DNY6"/>
<feature type="transmembrane region" description="Helical" evidence="1">
    <location>
        <begin position="132"/>
        <end position="161"/>
    </location>
</feature>
<dbReference type="OrthoDB" id="1934322at2759"/>
<dbReference type="Proteomes" id="UP000796880">
    <property type="component" value="Unassembled WGS sequence"/>
</dbReference>
<feature type="transmembrane region" description="Helical" evidence="1">
    <location>
        <begin position="89"/>
        <end position="111"/>
    </location>
</feature>
<dbReference type="EMBL" id="VOIH02000012">
    <property type="protein sequence ID" value="KAF3431524.1"/>
    <property type="molecule type" value="Genomic_DNA"/>
</dbReference>
<feature type="transmembrane region" description="Helical" evidence="1">
    <location>
        <begin position="259"/>
        <end position="280"/>
    </location>
</feature>
<sequence length="328" mass="36502">MATLQPPSPPPPPDICTVLSETKRIIKAHSHHFLVLSVLFLLPQSFASVVFAALIYHIPNNSQAFVVLTDFSPEPGQAIIPSKTLLLFLAYYLFNALFTLCAIGSITYSVFQFFYGRPVKLISAVKSILASFFPLLGTLIVVQIINFAITIPFMIILFLVIRGAEFMGFETEFSSSYFLGLVLVLAIVTIAVLLYLQVIVNLAYVVVVVESKWGLQSLRRSASLMKGMKRVVFSLSLIFMIFGALFLWEALLFEVGDGWNIVLIVYNSGLLIMVQLYNLASNTVLYVYFKAIHGELSFGNAEVFGRDYVSLPFDNEKVPHLASVCILE</sequence>
<accession>A0A8K0DNY6</accession>
<organism evidence="2 3">
    <name type="scientific">Rhamnella rubrinervis</name>
    <dbReference type="NCBI Taxonomy" id="2594499"/>
    <lineage>
        <taxon>Eukaryota</taxon>
        <taxon>Viridiplantae</taxon>
        <taxon>Streptophyta</taxon>
        <taxon>Embryophyta</taxon>
        <taxon>Tracheophyta</taxon>
        <taxon>Spermatophyta</taxon>
        <taxon>Magnoliopsida</taxon>
        <taxon>eudicotyledons</taxon>
        <taxon>Gunneridae</taxon>
        <taxon>Pentapetalae</taxon>
        <taxon>rosids</taxon>
        <taxon>fabids</taxon>
        <taxon>Rosales</taxon>
        <taxon>Rhamnaceae</taxon>
        <taxon>rhamnoid group</taxon>
        <taxon>Rhamneae</taxon>
        <taxon>Rhamnella</taxon>
    </lineage>
</organism>
<feature type="transmembrane region" description="Helical" evidence="1">
    <location>
        <begin position="33"/>
        <end position="58"/>
    </location>
</feature>
<keyword evidence="1" id="KW-1133">Transmembrane helix</keyword>
<reference evidence="2" key="1">
    <citation type="submission" date="2020-03" db="EMBL/GenBank/DDBJ databases">
        <title>A high-quality chromosome-level genome assembly of a woody plant with both climbing and erect habits, Rhamnella rubrinervis.</title>
        <authorList>
            <person name="Lu Z."/>
            <person name="Yang Y."/>
            <person name="Zhu X."/>
            <person name="Sun Y."/>
        </authorList>
    </citation>
    <scope>NUCLEOTIDE SEQUENCE</scope>
    <source>
        <strain evidence="2">BYM</strain>
        <tissue evidence="2">Leaf</tissue>
    </source>
</reference>
<gene>
    <name evidence="2" type="ORF">FNV43_RR26255</name>
</gene>
<evidence type="ECO:0000256" key="1">
    <source>
        <dbReference type="SAM" id="Phobius"/>
    </source>
</evidence>
<proteinExistence type="predicted"/>
<dbReference type="PANTHER" id="PTHR33133:SF7">
    <property type="entry name" value="F26K24.10 PROTEIN-RELATED"/>
    <property type="match status" value="1"/>
</dbReference>